<name>A0A542Z8I3_9ACTN</name>
<comment type="caution">
    <text evidence="1">The sequence shown here is derived from an EMBL/GenBank/DDBJ whole genome shotgun (WGS) entry which is preliminary data.</text>
</comment>
<evidence type="ECO:0000313" key="2">
    <source>
        <dbReference type="Proteomes" id="UP000316196"/>
    </source>
</evidence>
<protein>
    <submittedName>
        <fullName evidence="1">Uncharacterized protein</fullName>
    </submittedName>
</protein>
<sequence>MEFHGRLMFPALAATDRDAVLAELGNAVINAGS</sequence>
<feature type="non-terminal residue" evidence="1">
    <location>
        <position position="33"/>
    </location>
</feature>
<gene>
    <name evidence="1" type="ORF">FB460_2540</name>
</gene>
<organism evidence="1 2">
    <name type="scientific">Propioniferax innocua</name>
    <dbReference type="NCBI Taxonomy" id="1753"/>
    <lineage>
        <taxon>Bacteria</taxon>
        <taxon>Bacillati</taxon>
        <taxon>Actinomycetota</taxon>
        <taxon>Actinomycetes</taxon>
        <taxon>Propionibacteriales</taxon>
        <taxon>Propionibacteriaceae</taxon>
        <taxon>Propioniferax</taxon>
    </lineage>
</organism>
<accession>A0A542Z8I3</accession>
<evidence type="ECO:0000313" key="1">
    <source>
        <dbReference type="EMBL" id="TQL56646.1"/>
    </source>
</evidence>
<dbReference type="EMBL" id="VFOR01000004">
    <property type="protein sequence ID" value="TQL56646.1"/>
    <property type="molecule type" value="Genomic_DNA"/>
</dbReference>
<keyword evidence="2" id="KW-1185">Reference proteome</keyword>
<dbReference type="AlphaFoldDB" id="A0A542Z8I3"/>
<proteinExistence type="predicted"/>
<reference evidence="1 2" key="1">
    <citation type="submission" date="2019-06" db="EMBL/GenBank/DDBJ databases">
        <title>Sequencing the genomes of 1000 actinobacteria strains.</title>
        <authorList>
            <person name="Klenk H.-P."/>
        </authorList>
    </citation>
    <scope>NUCLEOTIDE SEQUENCE [LARGE SCALE GENOMIC DNA]</scope>
    <source>
        <strain evidence="1 2">DSM 8251</strain>
    </source>
</reference>
<dbReference type="Proteomes" id="UP000316196">
    <property type="component" value="Unassembled WGS sequence"/>
</dbReference>